<dbReference type="InterPro" id="IPR043708">
    <property type="entry name" value="DUF5648"/>
</dbReference>
<sequence length="186" mass="19440">MPSVPYPSKPRVSSAMGSEPSGEPAAADTQASPHGAPPATRATSTALLRLYNPDSGDHLYTTSVTERDTAVARFGYTDEGVAGHVSATAATGTTPLLRLYNPDSGDHLYTASVTERDTAVARFGYVDEGIACHVFATAGAGTAPLLRVYNPSSMDHFYTASAAERDTAVARLGYVDEGVACHVYPN</sequence>
<proteinExistence type="predicted"/>
<evidence type="ECO:0000256" key="1">
    <source>
        <dbReference type="SAM" id="MobiDB-lite"/>
    </source>
</evidence>
<keyword evidence="4" id="KW-1185">Reference proteome</keyword>
<dbReference type="Proteomes" id="UP000587527">
    <property type="component" value="Unassembled WGS sequence"/>
</dbReference>
<evidence type="ECO:0000313" key="3">
    <source>
        <dbReference type="EMBL" id="MBB5868515.1"/>
    </source>
</evidence>
<feature type="domain" description="DUF5648" evidence="2">
    <location>
        <begin position="47"/>
        <end position="183"/>
    </location>
</feature>
<evidence type="ECO:0000313" key="4">
    <source>
        <dbReference type="Proteomes" id="UP000587527"/>
    </source>
</evidence>
<gene>
    <name evidence="3" type="ORF">F4553_001894</name>
</gene>
<organism evidence="3 4">
    <name type="scientific">Allocatelliglobosispora scoriae</name>
    <dbReference type="NCBI Taxonomy" id="643052"/>
    <lineage>
        <taxon>Bacteria</taxon>
        <taxon>Bacillati</taxon>
        <taxon>Actinomycetota</taxon>
        <taxon>Actinomycetes</taxon>
        <taxon>Micromonosporales</taxon>
        <taxon>Micromonosporaceae</taxon>
        <taxon>Allocatelliglobosispora</taxon>
    </lineage>
</organism>
<dbReference type="EMBL" id="JACHMN010000002">
    <property type="protein sequence ID" value="MBB5868515.1"/>
    <property type="molecule type" value="Genomic_DNA"/>
</dbReference>
<comment type="caution">
    <text evidence="3">The sequence shown here is derived from an EMBL/GenBank/DDBJ whole genome shotgun (WGS) entry which is preliminary data.</text>
</comment>
<reference evidence="3 4" key="1">
    <citation type="submission" date="2020-08" db="EMBL/GenBank/DDBJ databases">
        <title>Sequencing the genomes of 1000 actinobacteria strains.</title>
        <authorList>
            <person name="Klenk H.-P."/>
        </authorList>
    </citation>
    <scope>NUCLEOTIDE SEQUENCE [LARGE SCALE GENOMIC DNA]</scope>
    <source>
        <strain evidence="3 4">DSM 45362</strain>
    </source>
</reference>
<dbReference type="AlphaFoldDB" id="A0A841BLJ8"/>
<name>A0A841BLJ8_9ACTN</name>
<dbReference type="Pfam" id="PF18885">
    <property type="entry name" value="DUF5648"/>
    <property type="match status" value="1"/>
</dbReference>
<accession>A0A841BLJ8</accession>
<protein>
    <recommendedName>
        <fullName evidence="2">DUF5648 domain-containing protein</fullName>
    </recommendedName>
</protein>
<evidence type="ECO:0000259" key="2">
    <source>
        <dbReference type="Pfam" id="PF18885"/>
    </source>
</evidence>
<feature type="region of interest" description="Disordered" evidence="1">
    <location>
        <begin position="1"/>
        <end position="41"/>
    </location>
</feature>